<organism evidence="1">
    <name type="scientific">marine metagenome</name>
    <dbReference type="NCBI Taxonomy" id="408172"/>
    <lineage>
        <taxon>unclassified sequences</taxon>
        <taxon>metagenomes</taxon>
        <taxon>ecological metagenomes</taxon>
    </lineage>
</organism>
<name>A0A382UNP4_9ZZZZ</name>
<gene>
    <name evidence="1" type="ORF">METZ01_LOCUS388750</name>
</gene>
<accession>A0A382UNP4</accession>
<reference evidence="1" key="1">
    <citation type="submission" date="2018-05" db="EMBL/GenBank/DDBJ databases">
        <authorList>
            <person name="Lanie J.A."/>
            <person name="Ng W.-L."/>
            <person name="Kazmierczak K.M."/>
            <person name="Andrzejewski T.M."/>
            <person name="Davidsen T.M."/>
            <person name="Wayne K.J."/>
            <person name="Tettelin H."/>
            <person name="Glass J.I."/>
            <person name="Rusch D."/>
            <person name="Podicherti R."/>
            <person name="Tsui H.-C.T."/>
            <person name="Winkler M.E."/>
        </authorList>
    </citation>
    <scope>NUCLEOTIDE SEQUENCE</scope>
</reference>
<dbReference type="EMBL" id="UINC01145639">
    <property type="protein sequence ID" value="SVD35896.1"/>
    <property type="molecule type" value="Genomic_DNA"/>
</dbReference>
<evidence type="ECO:0000313" key="1">
    <source>
        <dbReference type="EMBL" id="SVD35896.1"/>
    </source>
</evidence>
<sequence length="291" mass="30985">SQLLELNAYQLNDSTVSNDEFNQLANLRVVSDPSTDTASTHFTFGNIQEDQLDNKQNWNRYLDDLADGELTATAVEYHQFFITEPGSTGKVWTWEPSLSNPYGGFGFWKLPPGAQSLGQLTDASTDGDDNVFIGNLSGQDITTGTANSALGEEALNNLTTGDINIAIGARAGSAITTGSGNILIGYQAGSDLSPSTSNKLIIDNGNPDIVEPRPLIEGSFLSGPDRGLNLDGTMLINGDLYTVNDFFISTVDGNNDVASSQFSIVENLGDVTITNKTADKKIKFVVDDGVG</sequence>
<feature type="non-terminal residue" evidence="1">
    <location>
        <position position="291"/>
    </location>
</feature>
<proteinExistence type="predicted"/>
<dbReference type="AlphaFoldDB" id="A0A382UNP4"/>
<protein>
    <submittedName>
        <fullName evidence="1">Uncharacterized protein</fullName>
    </submittedName>
</protein>
<feature type="non-terminal residue" evidence="1">
    <location>
        <position position="1"/>
    </location>
</feature>